<sequence length="96" mass="10888">MLLTTTRRPSLPVSGWLAPDTRQGSSRLAHAPHRTFYSDLYENEGHLFDLNGDEGRPTVSCTPFSSSARPKKQQSSRFSTSNRTAYDVERQMQRLT</sequence>
<feature type="region of interest" description="Disordered" evidence="1">
    <location>
        <begin position="1"/>
        <end position="29"/>
    </location>
</feature>
<dbReference type="AlphaFoldDB" id="A0A077R8V1"/>
<evidence type="ECO:0000256" key="1">
    <source>
        <dbReference type="SAM" id="MobiDB-lite"/>
    </source>
</evidence>
<protein>
    <submittedName>
        <fullName evidence="2">Uncharacterized protein</fullName>
    </submittedName>
</protein>
<feature type="compositionally biased region" description="Polar residues" evidence="1">
    <location>
        <begin position="59"/>
        <end position="68"/>
    </location>
</feature>
<feature type="compositionally biased region" description="Basic and acidic residues" evidence="1">
    <location>
        <begin position="86"/>
        <end position="96"/>
    </location>
</feature>
<feature type="compositionally biased region" description="Polar residues" evidence="1">
    <location>
        <begin position="75"/>
        <end position="84"/>
    </location>
</feature>
<name>A0A077R8V1_9BASI</name>
<feature type="region of interest" description="Disordered" evidence="1">
    <location>
        <begin position="48"/>
        <end position="96"/>
    </location>
</feature>
<accession>A0A077R8V1</accession>
<proteinExistence type="predicted"/>
<reference evidence="2" key="1">
    <citation type="journal article" date="2014" name="Genome Biol. Evol.">
        <title>Gene Loss Rather Than Gene Gain Is Associated with a Host Jump from Monocots to Dicots in the Smut Fungus Melanopsichium pennsylvanicum.</title>
        <authorList>
            <person name="Sharma R."/>
            <person name="Mishra B."/>
            <person name="Runge F."/>
            <person name="Thines M."/>
        </authorList>
    </citation>
    <scope>NUCLEOTIDE SEQUENCE</scope>
    <source>
        <strain evidence="2">4</strain>
    </source>
</reference>
<evidence type="ECO:0000313" key="2">
    <source>
        <dbReference type="EMBL" id="CDI55743.1"/>
    </source>
</evidence>
<organism evidence="2">
    <name type="scientific">Melanopsichium pennsylvanicum 4</name>
    <dbReference type="NCBI Taxonomy" id="1398559"/>
    <lineage>
        <taxon>Eukaryota</taxon>
        <taxon>Fungi</taxon>
        <taxon>Dikarya</taxon>
        <taxon>Basidiomycota</taxon>
        <taxon>Ustilaginomycotina</taxon>
        <taxon>Ustilaginomycetes</taxon>
        <taxon>Ustilaginales</taxon>
        <taxon>Ustilaginaceae</taxon>
        <taxon>Melanopsichium</taxon>
    </lineage>
</organism>
<dbReference type="EMBL" id="HG529664">
    <property type="protein sequence ID" value="CDI55743.1"/>
    <property type="molecule type" value="Genomic_DNA"/>
</dbReference>